<name>A0AA40BM02_9PEZI</name>
<proteinExistence type="predicted"/>
<dbReference type="EMBL" id="JAUKTV010000006">
    <property type="protein sequence ID" value="KAK0736652.1"/>
    <property type="molecule type" value="Genomic_DNA"/>
</dbReference>
<gene>
    <name evidence="1" type="ORF">B0T21DRAFT_367320</name>
</gene>
<dbReference type="Proteomes" id="UP001172159">
    <property type="component" value="Unassembled WGS sequence"/>
</dbReference>
<accession>A0AA40BM02</accession>
<evidence type="ECO:0000313" key="2">
    <source>
        <dbReference type="Proteomes" id="UP001172159"/>
    </source>
</evidence>
<organism evidence="1 2">
    <name type="scientific">Apiosordaria backusii</name>
    <dbReference type="NCBI Taxonomy" id="314023"/>
    <lineage>
        <taxon>Eukaryota</taxon>
        <taxon>Fungi</taxon>
        <taxon>Dikarya</taxon>
        <taxon>Ascomycota</taxon>
        <taxon>Pezizomycotina</taxon>
        <taxon>Sordariomycetes</taxon>
        <taxon>Sordariomycetidae</taxon>
        <taxon>Sordariales</taxon>
        <taxon>Lasiosphaeriaceae</taxon>
        <taxon>Apiosordaria</taxon>
    </lineage>
</organism>
<sequence>MDADFGDLIVISTTIDLVSFSPPSGNAAGILTHGNGRIARCRLWSMMGGALALVTS</sequence>
<keyword evidence="2" id="KW-1185">Reference proteome</keyword>
<protein>
    <submittedName>
        <fullName evidence="1">Uncharacterized protein</fullName>
    </submittedName>
</protein>
<reference evidence="1" key="1">
    <citation type="submission" date="2023-06" db="EMBL/GenBank/DDBJ databases">
        <title>Genome-scale phylogeny and comparative genomics of the fungal order Sordariales.</title>
        <authorList>
            <consortium name="Lawrence Berkeley National Laboratory"/>
            <person name="Hensen N."/>
            <person name="Bonometti L."/>
            <person name="Westerberg I."/>
            <person name="Brannstrom I.O."/>
            <person name="Guillou S."/>
            <person name="Cros-Aarteil S."/>
            <person name="Calhoun S."/>
            <person name="Haridas S."/>
            <person name="Kuo A."/>
            <person name="Mondo S."/>
            <person name="Pangilinan J."/>
            <person name="Riley R."/>
            <person name="Labutti K."/>
            <person name="Andreopoulos B."/>
            <person name="Lipzen A."/>
            <person name="Chen C."/>
            <person name="Yanf M."/>
            <person name="Daum C."/>
            <person name="Ng V."/>
            <person name="Clum A."/>
            <person name="Steindorff A."/>
            <person name="Ohm R."/>
            <person name="Martin F."/>
            <person name="Silar P."/>
            <person name="Natvig D."/>
            <person name="Lalanne C."/>
            <person name="Gautier V."/>
            <person name="Ament-Velasquez S.L."/>
            <person name="Kruys A."/>
            <person name="Hutchinson M.I."/>
            <person name="Powell A.J."/>
            <person name="Barry K."/>
            <person name="Miller A.N."/>
            <person name="Grigoriev I.V."/>
            <person name="Debuchy R."/>
            <person name="Gladieux P."/>
            <person name="Thoren M.H."/>
            <person name="Johannesson H."/>
        </authorList>
    </citation>
    <scope>NUCLEOTIDE SEQUENCE</scope>
    <source>
        <strain evidence="1">CBS 540.89</strain>
    </source>
</reference>
<dbReference type="AlphaFoldDB" id="A0AA40BM02"/>
<evidence type="ECO:0000313" key="1">
    <source>
        <dbReference type="EMBL" id="KAK0736652.1"/>
    </source>
</evidence>
<comment type="caution">
    <text evidence="1">The sequence shown here is derived from an EMBL/GenBank/DDBJ whole genome shotgun (WGS) entry which is preliminary data.</text>
</comment>